<name>A0ABU0DM46_9HYPH</name>
<comment type="caution">
    <text evidence="1">The sequence shown here is derived from an EMBL/GenBank/DDBJ whole genome shotgun (WGS) entry which is preliminary data.</text>
</comment>
<reference evidence="1 2" key="1">
    <citation type="submission" date="2023-07" db="EMBL/GenBank/DDBJ databases">
        <title>Genomic Encyclopedia of Type Strains, Phase IV (KMG-IV): sequencing the most valuable type-strain genomes for metagenomic binning, comparative biology and taxonomic classification.</title>
        <authorList>
            <person name="Goeker M."/>
        </authorList>
    </citation>
    <scope>NUCLEOTIDE SEQUENCE [LARGE SCALE GENOMIC DNA]</scope>
    <source>
        <strain evidence="1 2">DSM 1277</strain>
    </source>
</reference>
<proteinExistence type="predicted"/>
<accession>A0ABU0DM46</accession>
<dbReference type="Proteomes" id="UP001238467">
    <property type="component" value="Unassembled WGS sequence"/>
</dbReference>
<sequence length="73" mass="7757">MMGGVDGAAEPIDVTDDDVNTALEACGGDARATIKALLIAGQFLERELDEARQEASRGYVRRGPVRREVGPAQ</sequence>
<evidence type="ECO:0000313" key="1">
    <source>
        <dbReference type="EMBL" id="MDQ0349391.1"/>
    </source>
</evidence>
<dbReference type="EMBL" id="JAUSUH010000010">
    <property type="protein sequence ID" value="MDQ0349391.1"/>
    <property type="molecule type" value="Genomic_DNA"/>
</dbReference>
<organism evidence="1 2">
    <name type="scientific">Ancylobacter vacuolatus</name>
    <dbReference type="NCBI Taxonomy" id="223389"/>
    <lineage>
        <taxon>Bacteria</taxon>
        <taxon>Pseudomonadati</taxon>
        <taxon>Pseudomonadota</taxon>
        <taxon>Alphaproteobacteria</taxon>
        <taxon>Hyphomicrobiales</taxon>
        <taxon>Xanthobacteraceae</taxon>
        <taxon>Ancylobacter</taxon>
    </lineage>
</organism>
<dbReference type="RefSeq" id="WP_307063049.1">
    <property type="nucleotide sequence ID" value="NZ_JAUSUH010000010.1"/>
</dbReference>
<evidence type="ECO:0000313" key="2">
    <source>
        <dbReference type="Proteomes" id="UP001238467"/>
    </source>
</evidence>
<keyword evidence="2" id="KW-1185">Reference proteome</keyword>
<protein>
    <submittedName>
        <fullName evidence="1">Uncharacterized protein</fullName>
    </submittedName>
</protein>
<gene>
    <name evidence="1" type="ORF">J2S76_003836</name>
</gene>
<dbReference type="CDD" id="cd14279">
    <property type="entry name" value="CUE"/>
    <property type="match status" value="1"/>
</dbReference>